<evidence type="ECO:0000313" key="8">
    <source>
        <dbReference type="EMBL" id="KAJ5407741.1"/>
    </source>
</evidence>
<evidence type="ECO:0000313" key="9">
    <source>
        <dbReference type="Proteomes" id="UP001147747"/>
    </source>
</evidence>
<dbReference type="SMART" id="SM00066">
    <property type="entry name" value="GAL4"/>
    <property type="match status" value="1"/>
</dbReference>
<feature type="compositionally biased region" description="Acidic residues" evidence="6">
    <location>
        <begin position="123"/>
        <end position="138"/>
    </location>
</feature>
<dbReference type="EMBL" id="JAPZBU010000004">
    <property type="protein sequence ID" value="KAJ5407741.1"/>
    <property type="molecule type" value="Genomic_DNA"/>
</dbReference>
<dbReference type="CDD" id="cd00067">
    <property type="entry name" value="GAL4"/>
    <property type="match status" value="1"/>
</dbReference>
<dbReference type="RefSeq" id="XP_056492056.1">
    <property type="nucleotide sequence ID" value="XM_056626261.1"/>
</dbReference>
<keyword evidence="4" id="KW-0804">Transcription</keyword>
<evidence type="ECO:0000259" key="7">
    <source>
        <dbReference type="PROSITE" id="PS50048"/>
    </source>
</evidence>
<keyword evidence="1" id="KW-0479">Metal-binding</keyword>
<evidence type="ECO:0000256" key="1">
    <source>
        <dbReference type="ARBA" id="ARBA00022723"/>
    </source>
</evidence>
<dbReference type="GO" id="GO:0045944">
    <property type="term" value="P:positive regulation of transcription by RNA polymerase II"/>
    <property type="evidence" value="ECO:0007669"/>
    <property type="project" value="TreeGrafter"/>
</dbReference>
<evidence type="ECO:0000256" key="5">
    <source>
        <dbReference type="ARBA" id="ARBA00023242"/>
    </source>
</evidence>
<dbReference type="Gene3D" id="4.10.240.10">
    <property type="entry name" value="Zn(2)-C6 fungal-type DNA-binding domain"/>
    <property type="match status" value="1"/>
</dbReference>
<reference evidence="8" key="1">
    <citation type="submission" date="2022-12" db="EMBL/GenBank/DDBJ databases">
        <authorList>
            <person name="Petersen C."/>
        </authorList>
    </citation>
    <scope>NUCLEOTIDE SEQUENCE</scope>
    <source>
        <strain evidence="8">IBT 29677</strain>
    </source>
</reference>
<dbReference type="CDD" id="cd12148">
    <property type="entry name" value="fungal_TF_MHR"/>
    <property type="match status" value="1"/>
</dbReference>
<keyword evidence="5" id="KW-0539">Nucleus</keyword>
<dbReference type="GO" id="GO:0003677">
    <property type="term" value="F:DNA binding"/>
    <property type="evidence" value="ECO:0007669"/>
    <property type="project" value="UniProtKB-KW"/>
</dbReference>
<feature type="domain" description="Zn(2)-C6 fungal-type" evidence="7">
    <location>
        <begin position="15"/>
        <end position="45"/>
    </location>
</feature>
<dbReference type="GeneID" id="81365241"/>
<evidence type="ECO:0000256" key="4">
    <source>
        <dbReference type="ARBA" id="ARBA00023163"/>
    </source>
</evidence>
<dbReference type="OrthoDB" id="2534600at2759"/>
<dbReference type="GO" id="GO:0008270">
    <property type="term" value="F:zinc ion binding"/>
    <property type="evidence" value="ECO:0007669"/>
    <property type="project" value="InterPro"/>
</dbReference>
<dbReference type="InterPro" id="IPR001138">
    <property type="entry name" value="Zn2Cys6_DnaBD"/>
</dbReference>
<accession>A0A9W9W7D2</accession>
<name>A0A9W9W7D2_9EURO</name>
<dbReference type="Pfam" id="PF00172">
    <property type="entry name" value="Zn_clus"/>
    <property type="match status" value="1"/>
</dbReference>
<dbReference type="GO" id="GO:0006351">
    <property type="term" value="P:DNA-templated transcription"/>
    <property type="evidence" value="ECO:0007669"/>
    <property type="project" value="InterPro"/>
</dbReference>
<dbReference type="GO" id="GO:0000981">
    <property type="term" value="F:DNA-binding transcription factor activity, RNA polymerase II-specific"/>
    <property type="evidence" value="ECO:0007669"/>
    <property type="project" value="InterPro"/>
</dbReference>
<proteinExistence type="predicted"/>
<organism evidence="8 9">
    <name type="scientific">Penicillium cosmopolitanum</name>
    <dbReference type="NCBI Taxonomy" id="1131564"/>
    <lineage>
        <taxon>Eukaryota</taxon>
        <taxon>Fungi</taxon>
        <taxon>Dikarya</taxon>
        <taxon>Ascomycota</taxon>
        <taxon>Pezizomycotina</taxon>
        <taxon>Eurotiomycetes</taxon>
        <taxon>Eurotiomycetidae</taxon>
        <taxon>Eurotiales</taxon>
        <taxon>Aspergillaceae</taxon>
        <taxon>Penicillium</taxon>
    </lineage>
</organism>
<dbReference type="PROSITE" id="PS00463">
    <property type="entry name" value="ZN2_CY6_FUNGAL_1"/>
    <property type="match status" value="1"/>
</dbReference>
<dbReference type="InterPro" id="IPR036864">
    <property type="entry name" value="Zn2-C6_fun-type_DNA-bd_sf"/>
</dbReference>
<dbReference type="Pfam" id="PF04082">
    <property type="entry name" value="Fungal_trans"/>
    <property type="match status" value="1"/>
</dbReference>
<dbReference type="PANTHER" id="PTHR47655">
    <property type="entry name" value="QUINIC ACID UTILIZATION ACTIVATOR"/>
    <property type="match status" value="1"/>
</dbReference>
<dbReference type="PROSITE" id="PS50048">
    <property type="entry name" value="ZN2_CY6_FUNGAL_2"/>
    <property type="match status" value="1"/>
</dbReference>
<dbReference type="PANTHER" id="PTHR47655:SF2">
    <property type="entry name" value="QUINIC ACID UTILIZATION ACTIVATOR"/>
    <property type="match status" value="1"/>
</dbReference>
<dbReference type="Proteomes" id="UP001147747">
    <property type="component" value="Unassembled WGS sequence"/>
</dbReference>
<keyword evidence="3" id="KW-0238">DNA-binding</keyword>
<protein>
    <recommendedName>
        <fullName evidence="7">Zn(2)-C6 fungal-type domain-containing protein</fullName>
    </recommendedName>
</protein>
<sequence>MSGPRPPKRQRIYRACDQCRRRKSKCDGEQPVCSICSQAKRACTYETGGGRRGLPSGYVRSLEITLGLIFQHAPNSQNTAHNVLRDSRGQGNFLTSKLAKRSVSLWRKSKPYRDLSQLISPGSDDEVFDDSEWEPEELAESRDNDETMADLDNAPSNPEPHKPALIQKLPNDASHSHIFMNVQLPDRTSDLVDFYFTYTHCWFPILERRSVLRAMHLGNGNSNGNDHGDFSSKILLWSLIAYTSAMRGNAQPGTPNLFTLQLAIEQQALMQWETLNLGYIQAMLLLVLMHVAMGNINQAWPLVAKVSRILVTLPLSARKARFNHVFNGCVLLDNMLSTLLDRAPCLSREEQSMYGPVEEDDLEEWDVWSPSRPGMDEDGQRTPAAPLRALSIFNHIQQLMQQLSRVLYQPLSPSGIESLLNELRTRQNIISGSHPYDRQNYATPALLNLHLVSGFTTLAFCRRFEPVSSASEDLCAHTIHHTLDILDHYREMTGAKGSSPLSLCFALQCQKSLAIGNLSDTQSLQNRISSFLHPLRPIGLAEWKNQLSHPALPIPSLEREHQPQVNLENPLSIPTLADFSNATPPSFIPQESEPSSVMNLPTIPSSNEFPPLQSLGGTGDAEMYDALFEEMVTSFPASRQEPAFAHNLGFYDGDLDTDFLAQLQHPPMS</sequence>
<dbReference type="SUPFAM" id="SSF57701">
    <property type="entry name" value="Zn2/Cys6 DNA-binding domain"/>
    <property type="match status" value="1"/>
</dbReference>
<dbReference type="AlphaFoldDB" id="A0A9W9W7D2"/>
<evidence type="ECO:0000256" key="3">
    <source>
        <dbReference type="ARBA" id="ARBA00023125"/>
    </source>
</evidence>
<keyword evidence="9" id="KW-1185">Reference proteome</keyword>
<comment type="caution">
    <text evidence="8">The sequence shown here is derived from an EMBL/GenBank/DDBJ whole genome shotgun (WGS) entry which is preliminary data.</text>
</comment>
<reference evidence="8" key="2">
    <citation type="journal article" date="2023" name="IMA Fungus">
        <title>Comparative genomic study of the Penicillium genus elucidates a diverse pangenome and 15 lateral gene transfer events.</title>
        <authorList>
            <person name="Petersen C."/>
            <person name="Sorensen T."/>
            <person name="Nielsen M.R."/>
            <person name="Sondergaard T.E."/>
            <person name="Sorensen J.L."/>
            <person name="Fitzpatrick D.A."/>
            <person name="Frisvad J.C."/>
            <person name="Nielsen K.L."/>
        </authorList>
    </citation>
    <scope>NUCLEOTIDE SEQUENCE</scope>
    <source>
        <strain evidence="8">IBT 29677</strain>
    </source>
</reference>
<gene>
    <name evidence="8" type="ORF">N7509_001624</name>
</gene>
<dbReference type="InterPro" id="IPR007219">
    <property type="entry name" value="XnlR_reg_dom"/>
</dbReference>
<evidence type="ECO:0000256" key="6">
    <source>
        <dbReference type="SAM" id="MobiDB-lite"/>
    </source>
</evidence>
<dbReference type="InterPro" id="IPR052783">
    <property type="entry name" value="Metabolic/Drug-Res_Regulator"/>
</dbReference>
<feature type="region of interest" description="Disordered" evidence="6">
    <location>
        <begin position="117"/>
        <end position="166"/>
    </location>
</feature>
<keyword evidence="2" id="KW-0805">Transcription regulation</keyword>
<evidence type="ECO:0000256" key="2">
    <source>
        <dbReference type="ARBA" id="ARBA00023015"/>
    </source>
</evidence>